<gene>
    <name evidence="1" type="ORF">MUK42_25235</name>
</gene>
<organism evidence="1 2">
    <name type="scientific">Musa troglodytarum</name>
    <name type="common">fe'i banana</name>
    <dbReference type="NCBI Taxonomy" id="320322"/>
    <lineage>
        <taxon>Eukaryota</taxon>
        <taxon>Viridiplantae</taxon>
        <taxon>Streptophyta</taxon>
        <taxon>Embryophyta</taxon>
        <taxon>Tracheophyta</taxon>
        <taxon>Spermatophyta</taxon>
        <taxon>Magnoliopsida</taxon>
        <taxon>Liliopsida</taxon>
        <taxon>Zingiberales</taxon>
        <taxon>Musaceae</taxon>
        <taxon>Musa</taxon>
    </lineage>
</organism>
<dbReference type="Proteomes" id="UP001055439">
    <property type="component" value="Chromosome 8"/>
</dbReference>
<sequence>MSPLDVVPAQARNGESYITKTTGRRRRKEISGSRLISRVLCDATHLFSNGEWLIGFIVLELIPSHLLGAG</sequence>
<dbReference type="EMBL" id="CP097510">
    <property type="protein sequence ID" value="URE37797.1"/>
    <property type="molecule type" value="Genomic_DNA"/>
</dbReference>
<protein>
    <submittedName>
        <fullName evidence="1">Uncharacterized protein</fullName>
    </submittedName>
</protein>
<reference evidence="1" key="1">
    <citation type="submission" date="2022-05" db="EMBL/GenBank/DDBJ databases">
        <title>The Musa troglodytarum L. genome provides insights into the mechanism of non-climacteric behaviour and enrichment of carotenoids.</title>
        <authorList>
            <person name="Wang J."/>
        </authorList>
    </citation>
    <scope>NUCLEOTIDE SEQUENCE</scope>
    <source>
        <tissue evidence="1">Leaf</tissue>
    </source>
</reference>
<accession>A0A9E7HXK9</accession>
<evidence type="ECO:0000313" key="1">
    <source>
        <dbReference type="EMBL" id="URE37797.1"/>
    </source>
</evidence>
<proteinExistence type="predicted"/>
<name>A0A9E7HXK9_9LILI</name>
<keyword evidence="2" id="KW-1185">Reference proteome</keyword>
<dbReference type="AlphaFoldDB" id="A0A9E7HXK9"/>
<evidence type="ECO:0000313" key="2">
    <source>
        <dbReference type="Proteomes" id="UP001055439"/>
    </source>
</evidence>